<protein>
    <submittedName>
        <fullName evidence="1">Uncharacterized protein</fullName>
    </submittedName>
</protein>
<comment type="caution">
    <text evidence="1">The sequence shown here is derived from an EMBL/GenBank/DDBJ whole genome shotgun (WGS) entry which is preliminary data.</text>
</comment>
<organism evidence="1 2">
    <name type="scientific">Folsomia candida</name>
    <name type="common">Springtail</name>
    <dbReference type="NCBI Taxonomy" id="158441"/>
    <lineage>
        <taxon>Eukaryota</taxon>
        <taxon>Metazoa</taxon>
        <taxon>Ecdysozoa</taxon>
        <taxon>Arthropoda</taxon>
        <taxon>Hexapoda</taxon>
        <taxon>Collembola</taxon>
        <taxon>Entomobryomorpha</taxon>
        <taxon>Isotomoidea</taxon>
        <taxon>Isotomidae</taxon>
        <taxon>Proisotominae</taxon>
        <taxon>Folsomia</taxon>
    </lineage>
</organism>
<name>A0A226D1N7_FOLCA</name>
<dbReference type="EMBL" id="LNIX01000042">
    <property type="protein sequence ID" value="OXA38980.1"/>
    <property type="molecule type" value="Genomic_DNA"/>
</dbReference>
<accession>A0A226D1N7</accession>
<gene>
    <name evidence="1" type="ORF">Fcan01_26305</name>
</gene>
<evidence type="ECO:0000313" key="2">
    <source>
        <dbReference type="Proteomes" id="UP000198287"/>
    </source>
</evidence>
<reference evidence="1 2" key="1">
    <citation type="submission" date="2015-12" db="EMBL/GenBank/DDBJ databases">
        <title>The genome of Folsomia candida.</title>
        <authorList>
            <person name="Faddeeva A."/>
            <person name="Derks M.F."/>
            <person name="Anvar Y."/>
            <person name="Smit S."/>
            <person name="Van Straalen N."/>
            <person name="Roelofs D."/>
        </authorList>
    </citation>
    <scope>NUCLEOTIDE SEQUENCE [LARGE SCALE GENOMIC DNA]</scope>
    <source>
        <strain evidence="1 2">VU population</strain>
        <tissue evidence="1">Whole body</tissue>
    </source>
</reference>
<sequence>MEYKVRQESHSLLEKMFAAHARSGVVAREVVPNLLKEFNSDIEVTPDQFGVHVADIGHAVAEGLDWDSFEKVMLHYLVKQSRKESNEFGHKNVISLHDFENP</sequence>
<dbReference type="Proteomes" id="UP000198287">
    <property type="component" value="Unassembled WGS sequence"/>
</dbReference>
<dbReference type="AlphaFoldDB" id="A0A226D1N7"/>
<keyword evidence="2" id="KW-1185">Reference proteome</keyword>
<evidence type="ECO:0000313" key="1">
    <source>
        <dbReference type="EMBL" id="OXA38980.1"/>
    </source>
</evidence>
<proteinExistence type="predicted"/>